<dbReference type="InterPro" id="IPR032694">
    <property type="entry name" value="CopC/D"/>
</dbReference>
<feature type="region of interest" description="Disordered" evidence="5">
    <location>
        <begin position="121"/>
        <end position="175"/>
    </location>
</feature>
<organism evidence="9 10">
    <name type="scientific">Paenibacillus glycanilyticus</name>
    <dbReference type="NCBI Taxonomy" id="126569"/>
    <lineage>
        <taxon>Bacteria</taxon>
        <taxon>Bacillati</taxon>
        <taxon>Bacillota</taxon>
        <taxon>Bacilli</taxon>
        <taxon>Bacillales</taxon>
        <taxon>Paenibacillaceae</taxon>
        <taxon>Paenibacillus</taxon>
    </lineage>
</organism>
<proteinExistence type="predicted"/>
<evidence type="ECO:0000256" key="1">
    <source>
        <dbReference type="ARBA" id="ARBA00004196"/>
    </source>
</evidence>
<feature type="chain" id="PRO_5047401454" description="CopC domain-containing protein" evidence="7">
    <location>
        <begin position="22"/>
        <end position="204"/>
    </location>
</feature>
<dbReference type="InterPro" id="IPR007348">
    <property type="entry name" value="CopC_dom"/>
</dbReference>
<keyword evidence="6" id="KW-0472">Membrane</keyword>
<dbReference type="Gene3D" id="2.60.40.1220">
    <property type="match status" value="1"/>
</dbReference>
<feature type="domain" description="CopC" evidence="8">
    <location>
        <begin position="22"/>
        <end position="114"/>
    </location>
</feature>
<keyword evidence="2" id="KW-0479">Metal-binding</keyword>
<dbReference type="Pfam" id="PF04234">
    <property type="entry name" value="CopC"/>
    <property type="match status" value="1"/>
</dbReference>
<evidence type="ECO:0000256" key="3">
    <source>
        <dbReference type="ARBA" id="ARBA00022729"/>
    </source>
</evidence>
<evidence type="ECO:0000313" key="9">
    <source>
        <dbReference type="EMBL" id="GMK47278.1"/>
    </source>
</evidence>
<dbReference type="InterPro" id="IPR014755">
    <property type="entry name" value="Cu-Rt/internalin_Ig-like"/>
</dbReference>
<evidence type="ECO:0000313" key="10">
    <source>
        <dbReference type="Proteomes" id="UP001285921"/>
    </source>
</evidence>
<evidence type="ECO:0000256" key="6">
    <source>
        <dbReference type="SAM" id="Phobius"/>
    </source>
</evidence>
<evidence type="ECO:0000256" key="5">
    <source>
        <dbReference type="SAM" id="MobiDB-lite"/>
    </source>
</evidence>
<comment type="caution">
    <text evidence="9">The sequence shown here is derived from an EMBL/GenBank/DDBJ whole genome shotgun (WGS) entry which is preliminary data.</text>
</comment>
<evidence type="ECO:0000259" key="8">
    <source>
        <dbReference type="Pfam" id="PF04234"/>
    </source>
</evidence>
<gene>
    <name evidence="9" type="ORF">PghCCS26_44080</name>
</gene>
<dbReference type="SUPFAM" id="SSF81296">
    <property type="entry name" value="E set domains"/>
    <property type="match status" value="1"/>
</dbReference>
<sequence>MKRILFICLAALFLVPGIAMAHSKITVSTPAKEETVTVSPAEISMTFNTDIEKLSQFKLLDESGKEVPTGDISVSKATMSGSVTEPLKNGAYTVKWTIIGADGHAVDGEYAFTVNAPEATPSKAPEAAATPADSSPSPSAEVTEAPDASASADDNASEVPSPSAPAEDAKAESGNNNGVNAAVWVIAGVIVIAGVAIVIRRGRK</sequence>
<evidence type="ECO:0000256" key="7">
    <source>
        <dbReference type="SAM" id="SignalP"/>
    </source>
</evidence>
<evidence type="ECO:0000256" key="2">
    <source>
        <dbReference type="ARBA" id="ARBA00022723"/>
    </source>
</evidence>
<feature type="compositionally biased region" description="Low complexity" evidence="5">
    <location>
        <begin position="121"/>
        <end position="154"/>
    </location>
</feature>
<keyword evidence="3 7" id="KW-0732">Signal</keyword>
<dbReference type="EMBL" id="BTCL01000018">
    <property type="protein sequence ID" value="GMK47278.1"/>
    <property type="molecule type" value="Genomic_DNA"/>
</dbReference>
<feature type="transmembrane region" description="Helical" evidence="6">
    <location>
        <begin position="181"/>
        <end position="199"/>
    </location>
</feature>
<dbReference type="PANTHER" id="PTHR34820">
    <property type="entry name" value="INNER MEMBRANE PROTEIN YEBZ"/>
    <property type="match status" value="1"/>
</dbReference>
<accession>A0ABQ6NQB6</accession>
<name>A0ABQ6NQB6_9BACL</name>
<keyword evidence="4" id="KW-0186">Copper</keyword>
<dbReference type="RefSeq" id="WP_317981293.1">
    <property type="nucleotide sequence ID" value="NZ_BTCL01000018.1"/>
</dbReference>
<dbReference type="InterPro" id="IPR014756">
    <property type="entry name" value="Ig_E-set"/>
</dbReference>
<comment type="subcellular location">
    <subcellularLocation>
        <location evidence="1">Cell envelope</location>
    </subcellularLocation>
</comment>
<protein>
    <recommendedName>
        <fullName evidence="8">CopC domain-containing protein</fullName>
    </recommendedName>
</protein>
<keyword evidence="6" id="KW-0812">Transmembrane</keyword>
<feature type="signal peptide" evidence="7">
    <location>
        <begin position="1"/>
        <end position="21"/>
    </location>
</feature>
<evidence type="ECO:0000256" key="4">
    <source>
        <dbReference type="ARBA" id="ARBA00023008"/>
    </source>
</evidence>
<keyword evidence="6" id="KW-1133">Transmembrane helix</keyword>
<dbReference type="PANTHER" id="PTHR34820:SF4">
    <property type="entry name" value="INNER MEMBRANE PROTEIN YEBZ"/>
    <property type="match status" value="1"/>
</dbReference>
<keyword evidence="10" id="KW-1185">Reference proteome</keyword>
<reference evidence="9 10" key="1">
    <citation type="submission" date="2023-05" db="EMBL/GenBank/DDBJ databases">
        <title>Draft genome of Paenibacillus sp. CCS26.</title>
        <authorList>
            <person name="Akita H."/>
            <person name="Shinto Y."/>
            <person name="Kimura Z."/>
        </authorList>
    </citation>
    <scope>NUCLEOTIDE SEQUENCE [LARGE SCALE GENOMIC DNA]</scope>
    <source>
        <strain evidence="9 10">CCS26</strain>
    </source>
</reference>
<dbReference type="Proteomes" id="UP001285921">
    <property type="component" value="Unassembled WGS sequence"/>
</dbReference>